<evidence type="ECO:0000313" key="3">
    <source>
        <dbReference type="Proteomes" id="UP000257109"/>
    </source>
</evidence>
<dbReference type="Proteomes" id="UP000257109">
    <property type="component" value="Unassembled WGS sequence"/>
</dbReference>
<dbReference type="OrthoDB" id="76385at2759"/>
<evidence type="ECO:0000256" key="1">
    <source>
        <dbReference type="SAM" id="MobiDB-lite"/>
    </source>
</evidence>
<name>A0A371I0M2_MUCPR</name>
<keyword evidence="3" id="KW-1185">Reference proteome</keyword>
<accession>A0A371I0M2</accession>
<dbReference type="EMBL" id="QJKJ01001247">
    <property type="protein sequence ID" value="RDY08586.1"/>
    <property type="molecule type" value="Genomic_DNA"/>
</dbReference>
<proteinExistence type="predicted"/>
<gene>
    <name evidence="2" type="ORF">CR513_07168</name>
</gene>
<comment type="caution">
    <text evidence="2">The sequence shown here is derived from an EMBL/GenBank/DDBJ whole genome shotgun (WGS) entry which is preliminary data.</text>
</comment>
<sequence length="250" mass="28319">MLTTQVPDSNQVGQIFSRPAGDVSPPKPSIELKPLPDHLKYAYLGDEQQFLVVPKKFWMTVMKNRNDKLVPTRVQNSWRVCIDYRKLNDKSSENEKPKIVRGDRLDYQHTMVDPILSVLANGGEPSSFFHGNIHHFDNRGASTLKGMNRIAAAANQSFDRNIDGCGMCGSVGHPTNLFHFTRTTTSIQTVAEGHEKHTVPTKGEFFRKLDQPDAHKQHGIPRRYVHHTTGVARFAKTNFKINRHYKSAAF</sequence>
<feature type="region of interest" description="Disordered" evidence="1">
    <location>
        <begin position="1"/>
        <end position="28"/>
    </location>
</feature>
<feature type="non-terminal residue" evidence="2">
    <location>
        <position position="1"/>
    </location>
</feature>
<reference evidence="2" key="1">
    <citation type="submission" date="2018-05" db="EMBL/GenBank/DDBJ databases">
        <title>Draft genome of Mucuna pruriens seed.</title>
        <authorList>
            <person name="Nnadi N.E."/>
            <person name="Vos R."/>
            <person name="Hasami M.H."/>
            <person name="Devisetty U.K."/>
            <person name="Aguiy J.C."/>
        </authorList>
    </citation>
    <scope>NUCLEOTIDE SEQUENCE [LARGE SCALE GENOMIC DNA]</scope>
    <source>
        <strain evidence="2">JCA_2017</strain>
    </source>
</reference>
<dbReference type="AlphaFoldDB" id="A0A371I0M2"/>
<feature type="compositionally biased region" description="Polar residues" evidence="1">
    <location>
        <begin position="1"/>
        <end position="14"/>
    </location>
</feature>
<protein>
    <submittedName>
        <fullName evidence="2">Uncharacterized protein</fullName>
    </submittedName>
</protein>
<evidence type="ECO:0000313" key="2">
    <source>
        <dbReference type="EMBL" id="RDY08586.1"/>
    </source>
</evidence>
<organism evidence="2 3">
    <name type="scientific">Mucuna pruriens</name>
    <name type="common">Velvet bean</name>
    <name type="synonym">Dolichos pruriens</name>
    <dbReference type="NCBI Taxonomy" id="157652"/>
    <lineage>
        <taxon>Eukaryota</taxon>
        <taxon>Viridiplantae</taxon>
        <taxon>Streptophyta</taxon>
        <taxon>Embryophyta</taxon>
        <taxon>Tracheophyta</taxon>
        <taxon>Spermatophyta</taxon>
        <taxon>Magnoliopsida</taxon>
        <taxon>eudicotyledons</taxon>
        <taxon>Gunneridae</taxon>
        <taxon>Pentapetalae</taxon>
        <taxon>rosids</taxon>
        <taxon>fabids</taxon>
        <taxon>Fabales</taxon>
        <taxon>Fabaceae</taxon>
        <taxon>Papilionoideae</taxon>
        <taxon>50 kb inversion clade</taxon>
        <taxon>NPAAA clade</taxon>
        <taxon>indigoferoid/millettioid clade</taxon>
        <taxon>Phaseoleae</taxon>
        <taxon>Mucuna</taxon>
    </lineage>
</organism>